<keyword evidence="1" id="KW-0479">Metal-binding</keyword>
<keyword evidence="2" id="KW-0812">Transmembrane</keyword>
<feature type="binding site" evidence="1">
    <location>
        <position position="61"/>
    </location>
    <ligand>
        <name>Mg(2+)</name>
        <dbReference type="ChEBI" id="CHEBI:18420"/>
        <label>1</label>
    </ligand>
</feature>
<dbReference type="Pfam" id="PF03747">
    <property type="entry name" value="ADP_ribosyl_GH"/>
    <property type="match status" value="1"/>
</dbReference>
<keyword evidence="3" id="KW-0378">Hydrolase</keyword>
<dbReference type="InterPro" id="IPR050792">
    <property type="entry name" value="ADP-ribosylglycohydrolase"/>
</dbReference>
<name>A0A1M6AXC6_9BACT</name>
<dbReference type="Proteomes" id="UP000184510">
    <property type="component" value="Unassembled WGS sequence"/>
</dbReference>
<dbReference type="RefSeq" id="WP_143157526.1">
    <property type="nucleotide sequence ID" value="NZ_FQYR01000002.1"/>
</dbReference>
<dbReference type="EMBL" id="FQYR01000002">
    <property type="protein sequence ID" value="SHI41144.1"/>
    <property type="molecule type" value="Genomic_DNA"/>
</dbReference>
<feature type="binding site" evidence="1">
    <location>
        <position position="271"/>
    </location>
    <ligand>
        <name>Mg(2+)</name>
        <dbReference type="ChEBI" id="CHEBI:18420"/>
        <label>1</label>
    </ligand>
</feature>
<dbReference type="InParanoid" id="A0A1M6AXC6"/>
<dbReference type="STRING" id="1123071.SAMN02745181_0065"/>
<dbReference type="Gene3D" id="1.10.4080.10">
    <property type="entry name" value="ADP-ribosylation/Crystallin J1"/>
    <property type="match status" value="1"/>
</dbReference>
<accession>A0A1M6AXC6</accession>
<dbReference type="FunCoup" id="A0A1M6AXC6">
    <property type="interactions" value="194"/>
</dbReference>
<evidence type="ECO:0000256" key="2">
    <source>
        <dbReference type="SAM" id="Phobius"/>
    </source>
</evidence>
<protein>
    <submittedName>
        <fullName evidence="3">ADP-ribosylglycohydrolase</fullName>
    </submittedName>
</protein>
<feature type="binding site" evidence="1">
    <location>
        <position position="270"/>
    </location>
    <ligand>
        <name>Mg(2+)</name>
        <dbReference type="ChEBI" id="CHEBI:18420"/>
        <label>1</label>
    </ligand>
</feature>
<comment type="cofactor">
    <cofactor evidence="1">
        <name>Mg(2+)</name>
        <dbReference type="ChEBI" id="CHEBI:18420"/>
    </cofactor>
    <text evidence="1">Binds 2 magnesium ions per subunit.</text>
</comment>
<keyword evidence="4" id="KW-1185">Reference proteome</keyword>
<dbReference type="GO" id="GO:0046872">
    <property type="term" value="F:metal ion binding"/>
    <property type="evidence" value="ECO:0007669"/>
    <property type="project" value="UniProtKB-KW"/>
</dbReference>
<evidence type="ECO:0000313" key="4">
    <source>
        <dbReference type="Proteomes" id="UP000184510"/>
    </source>
</evidence>
<feature type="binding site" evidence="1">
    <location>
        <position position="268"/>
    </location>
    <ligand>
        <name>Mg(2+)</name>
        <dbReference type="ChEBI" id="CHEBI:18420"/>
        <label>1</label>
    </ligand>
</feature>
<feature type="transmembrane region" description="Helical" evidence="2">
    <location>
        <begin position="330"/>
        <end position="350"/>
    </location>
</feature>
<sequence>MKQSNRITKTAGDEILGCLLGQAVGDSIGLPTEGMKRSRIAKLGWADNLKHRFFLGRGMVSDDTEHMVMVVRSLVDSGGDVSRFRSSLAARMRWWFVCLPAGVGLATAKACMKNLLFMRNTGVFSAGNGPCMRAGIIGVYAAEDKVLRGELVTVSTRLTHTDPKAMYGSMAVAEFCAFVAREKRAPELTEMIEIWNGFGNDEWQALLDGLRGSLQQAEDSAAYVDRLGCEQGVSGYVYHTIPVLFHVGFSHGWSYESSIKQIIALGGDTDTTSAILGACAGVLQGEEGIPRDWLYRLRDFPNGVSALEVCSESLMKGVDQRGFMRKWAEVIVMPLRNLLFVVVVLIHGFARLLPACVLR</sequence>
<feature type="binding site" evidence="1">
    <location>
        <position position="62"/>
    </location>
    <ligand>
        <name>Mg(2+)</name>
        <dbReference type="ChEBI" id="CHEBI:18420"/>
        <label>1</label>
    </ligand>
</feature>
<organism evidence="3 4">
    <name type="scientific">Rubritalea squalenifaciens DSM 18772</name>
    <dbReference type="NCBI Taxonomy" id="1123071"/>
    <lineage>
        <taxon>Bacteria</taxon>
        <taxon>Pseudomonadati</taxon>
        <taxon>Verrucomicrobiota</taxon>
        <taxon>Verrucomicrobiia</taxon>
        <taxon>Verrucomicrobiales</taxon>
        <taxon>Rubritaleaceae</taxon>
        <taxon>Rubritalea</taxon>
    </lineage>
</organism>
<dbReference type="OrthoDB" id="9798107at2"/>
<dbReference type="InterPro" id="IPR005502">
    <property type="entry name" value="Ribosyl_crysJ1"/>
</dbReference>
<proteinExistence type="predicted"/>
<evidence type="ECO:0000256" key="1">
    <source>
        <dbReference type="PIRSR" id="PIRSR605502-1"/>
    </source>
</evidence>
<dbReference type="InterPro" id="IPR036705">
    <property type="entry name" value="Ribosyl_crysJ1_sf"/>
</dbReference>
<keyword evidence="2" id="KW-0472">Membrane</keyword>
<dbReference type="AlphaFoldDB" id="A0A1M6AXC6"/>
<keyword evidence="1" id="KW-0460">Magnesium</keyword>
<dbReference type="GO" id="GO:0016787">
    <property type="term" value="F:hydrolase activity"/>
    <property type="evidence" value="ECO:0007669"/>
    <property type="project" value="UniProtKB-KW"/>
</dbReference>
<gene>
    <name evidence="3" type="ORF">SAMN02745181_0065</name>
</gene>
<evidence type="ECO:0000313" key="3">
    <source>
        <dbReference type="EMBL" id="SHI41144.1"/>
    </source>
</evidence>
<keyword evidence="2" id="KW-1133">Transmembrane helix</keyword>
<dbReference type="PANTHER" id="PTHR16222">
    <property type="entry name" value="ADP-RIBOSYLGLYCOHYDROLASE"/>
    <property type="match status" value="1"/>
</dbReference>
<reference evidence="3 4" key="1">
    <citation type="submission" date="2016-11" db="EMBL/GenBank/DDBJ databases">
        <authorList>
            <person name="Jaros S."/>
            <person name="Januszkiewicz K."/>
            <person name="Wedrychowicz H."/>
        </authorList>
    </citation>
    <scope>NUCLEOTIDE SEQUENCE [LARGE SCALE GENOMIC DNA]</scope>
    <source>
        <strain evidence="3 4">DSM 18772</strain>
    </source>
</reference>
<feature type="binding site" evidence="1">
    <location>
        <position position="63"/>
    </location>
    <ligand>
        <name>Mg(2+)</name>
        <dbReference type="ChEBI" id="CHEBI:18420"/>
        <label>1</label>
    </ligand>
</feature>
<dbReference type="PANTHER" id="PTHR16222:SF12">
    <property type="entry name" value="ADP-RIBOSYLGLYCOHYDROLASE-RELATED"/>
    <property type="match status" value="1"/>
</dbReference>
<dbReference type="SUPFAM" id="SSF101478">
    <property type="entry name" value="ADP-ribosylglycohydrolase"/>
    <property type="match status" value="1"/>
</dbReference>